<comment type="cofactor">
    <cofactor evidence="1">
        <name>Ca(2+)</name>
        <dbReference type="ChEBI" id="CHEBI:29108"/>
    </cofactor>
</comment>
<dbReference type="InterPro" id="IPR001343">
    <property type="entry name" value="Hemolysn_Ca-bd"/>
</dbReference>
<dbReference type="AlphaFoldDB" id="A0A5C6S4S7"/>
<dbReference type="Gene3D" id="3.40.390.10">
    <property type="entry name" value="Collagenase (Catalytic Domain)"/>
    <property type="match status" value="1"/>
</dbReference>
<dbReference type="Gene3D" id="2.150.10.10">
    <property type="entry name" value="Serralysin-like metalloprotease, C-terminal"/>
    <property type="match status" value="5"/>
</dbReference>
<gene>
    <name evidence="11" type="ORF">FQV27_11435</name>
</gene>
<dbReference type="GO" id="GO:0008270">
    <property type="term" value="F:zinc ion binding"/>
    <property type="evidence" value="ECO:0007669"/>
    <property type="project" value="InterPro"/>
</dbReference>
<dbReference type="GO" id="GO:0005509">
    <property type="term" value="F:calcium ion binding"/>
    <property type="evidence" value="ECO:0007669"/>
    <property type="project" value="InterPro"/>
</dbReference>
<keyword evidence="9" id="KW-0472">Membrane</keyword>
<dbReference type="InterPro" id="IPR011049">
    <property type="entry name" value="Serralysin-like_metalloprot_C"/>
</dbReference>
<organism evidence="11 12">
    <name type="scientific">Paracoccus aurantiacus</name>
    <dbReference type="NCBI Taxonomy" id="2599412"/>
    <lineage>
        <taxon>Bacteria</taxon>
        <taxon>Pseudomonadati</taxon>
        <taxon>Pseudomonadota</taxon>
        <taxon>Alphaproteobacteria</taxon>
        <taxon>Rhodobacterales</taxon>
        <taxon>Paracoccaceae</taxon>
        <taxon>Paracoccus</taxon>
    </lineage>
</organism>
<feature type="domain" description="Peptidase metallopeptidase" evidence="10">
    <location>
        <begin position="23"/>
        <end position="164"/>
    </location>
</feature>
<dbReference type="SUPFAM" id="SSF55486">
    <property type="entry name" value="Metalloproteases ('zincins'), catalytic domain"/>
    <property type="match status" value="1"/>
</dbReference>
<evidence type="ECO:0000256" key="2">
    <source>
        <dbReference type="ARBA" id="ARBA00004370"/>
    </source>
</evidence>
<dbReference type="GO" id="GO:0008237">
    <property type="term" value="F:metallopeptidase activity"/>
    <property type="evidence" value="ECO:0007669"/>
    <property type="project" value="InterPro"/>
</dbReference>
<reference evidence="11 12" key="1">
    <citation type="submission" date="2019-08" db="EMBL/GenBank/DDBJ databases">
        <authorList>
            <person name="Ye J."/>
        </authorList>
    </citation>
    <scope>NUCLEOTIDE SEQUENCE [LARGE SCALE GENOMIC DNA]</scope>
    <source>
        <strain evidence="11 12">TK008</strain>
    </source>
</reference>
<dbReference type="Pfam" id="PF08548">
    <property type="entry name" value="Peptidase_M10_C"/>
    <property type="match status" value="1"/>
</dbReference>
<evidence type="ECO:0000256" key="8">
    <source>
        <dbReference type="ARBA" id="ARBA00023026"/>
    </source>
</evidence>
<dbReference type="PANTHER" id="PTHR38340:SF1">
    <property type="entry name" value="S-LAYER PROTEIN"/>
    <property type="match status" value="1"/>
</dbReference>
<evidence type="ECO:0000256" key="4">
    <source>
        <dbReference type="ARBA" id="ARBA00009490"/>
    </source>
</evidence>
<evidence type="ECO:0000313" key="11">
    <source>
        <dbReference type="EMBL" id="TXB68593.1"/>
    </source>
</evidence>
<dbReference type="PANTHER" id="PTHR38340">
    <property type="entry name" value="S-LAYER PROTEIN"/>
    <property type="match status" value="1"/>
</dbReference>
<keyword evidence="7" id="KW-0677">Repeat</keyword>
<protein>
    <submittedName>
        <fullName evidence="11">Peptidase</fullName>
    </submittedName>
</protein>
<evidence type="ECO:0000259" key="10">
    <source>
        <dbReference type="SMART" id="SM00235"/>
    </source>
</evidence>
<keyword evidence="12" id="KW-1185">Reference proteome</keyword>
<dbReference type="GO" id="GO:0005615">
    <property type="term" value="C:extracellular space"/>
    <property type="evidence" value="ECO:0007669"/>
    <property type="project" value="InterPro"/>
</dbReference>
<evidence type="ECO:0000256" key="7">
    <source>
        <dbReference type="ARBA" id="ARBA00022737"/>
    </source>
</evidence>
<keyword evidence="8" id="KW-0843">Virulence</keyword>
<dbReference type="SMART" id="SM00235">
    <property type="entry name" value="ZnMc"/>
    <property type="match status" value="1"/>
</dbReference>
<dbReference type="OrthoDB" id="733404at2"/>
<proteinExistence type="inferred from homology"/>
<evidence type="ECO:0000256" key="6">
    <source>
        <dbReference type="ARBA" id="ARBA00022656"/>
    </source>
</evidence>
<sequence>MMRNYSVSEVGNYLVHGYWRDIGSSEPPHYGPNVTVNLTSLTAANQQLARLALDAWSVLGFDFQFTTSSTADVTLIDDLNGGATTWHLDRSVWSYLATSNVGPDFSAQSGTYFGSYTYQTWLHEIGHALGLGHTGNYNGSGTYGVDNHFTNDSWQMSVMSYFPQDENTSINASFAYVLTPMPGDIAAMLSIYGTDINPGAGNTTYFWDTNASGAYGRIGSGLMNGTLTTPFALTIMDWSGVDTLSFRGENDAIRLSLMPGSINSAFGLTGNVLIERNTVIENVIGSSGADTISGQFADNVLDGRRGNDRLYGGAGNDTLIGGQGSDSLYGGDGNDVFVLQSGYDLFDGGGGIDLVRIGGNATRIDLGDFSRNTGAITNVRLIGIEGVIAGNGADTLLGNNWTNRFVAAAGADFLDGRGGNDILDGGAGNDTIFGGAGRDTLIGGGGNDVMRGSAGADVLQGGAGVDRVIYDTAVTLDLRDRARNTGEAAGDVLSDVEIVIGSGAADTLRGDWNANHLVGNGGNDVIDGRYGNDRLNGGSGSDWLFGGDGNDVLIGDAANDRLEGGSGADTLIGGAGNDMAVYTGSASIVVDLRDSGTNTGDAAGDVLREIETIVTGSGNDTLRGDHLGNYLFGGGGDDFIIGRLGNDRLAGSVGNDTLIGGLGNDTMQGGDGNDWIVAEAGADVLLGGAGADGFVFRGGDMRVLDYTNDVDSIVIVRDAIGRLDLDIGDVLNLARVGGGNTVLDLGGGNLIRINGLTDPNQLADDLVLV</sequence>
<dbReference type="PRINTS" id="PR00313">
    <property type="entry name" value="CABNDNGRPT"/>
</dbReference>
<dbReference type="InterPro" id="IPR003995">
    <property type="entry name" value="RTX_toxin_determinant-A"/>
</dbReference>
<evidence type="ECO:0000256" key="3">
    <source>
        <dbReference type="ARBA" id="ARBA00004613"/>
    </source>
</evidence>
<dbReference type="CDD" id="cd04277">
    <property type="entry name" value="ZnMc_serralysin_like"/>
    <property type="match status" value="1"/>
</dbReference>
<comment type="subcellular location">
    <subcellularLocation>
        <location evidence="2">Membrane</location>
    </subcellularLocation>
    <subcellularLocation>
        <location evidence="3">Secreted</location>
    </subcellularLocation>
</comment>
<dbReference type="Proteomes" id="UP000321562">
    <property type="component" value="Unassembled WGS sequence"/>
</dbReference>
<dbReference type="EMBL" id="VOPL01000004">
    <property type="protein sequence ID" value="TXB68593.1"/>
    <property type="molecule type" value="Genomic_DNA"/>
</dbReference>
<dbReference type="Pfam" id="PF00353">
    <property type="entry name" value="HemolysinCabind"/>
    <property type="match status" value="8"/>
</dbReference>
<dbReference type="GO" id="GO:0090729">
    <property type="term" value="F:toxin activity"/>
    <property type="evidence" value="ECO:0007669"/>
    <property type="project" value="UniProtKB-KW"/>
</dbReference>
<dbReference type="InterPro" id="IPR050557">
    <property type="entry name" value="RTX_toxin/Mannuronan_C5-epim"/>
</dbReference>
<dbReference type="InterPro" id="IPR034033">
    <property type="entry name" value="Serralysin-like"/>
</dbReference>
<dbReference type="InterPro" id="IPR013858">
    <property type="entry name" value="Peptidase_M10B_C"/>
</dbReference>
<evidence type="ECO:0000256" key="5">
    <source>
        <dbReference type="ARBA" id="ARBA00022525"/>
    </source>
</evidence>
<dbReference type="GO" id="GO:0016020">
    <property type="term" value="C:membrane"/>
    <property type="evidence" value="ECO:0007669"/>
    <property type="project" value="UniProtKB-SubCell"/>
</dbReference>
<evidence type="ECO:0000256" key="9">
    <source>
        <dbReference type="ARBA" id="ARBA00023136"/>
    </source>
</evidence>
<name>A0A5C6S4S7_9RHOB</name>
<accession>A0A5C6S4S7</accession>
<dbReference type="PRINTS" id="PR01488">
    <property type="entry name" value="RTXTOXINA"/>
</dbReference>
<dbReference type="InterPro" id="IPR024079">
    <property type="entry name" value="MetalloPept_cat_dom_sf"/>
</dbReference>
<comment type="similarity">
    <text evidence="4">Belongs to the peptidase M10B family.</text>
</comment>
<dbReference type="InterPro" id="IPR006026">
    <property type="entry name" value="Peptidase_Metallo"/>
</dbReference>
<evidence type="ECO:0000313" key="12">
    <source>
        <dbReference type="Proteomes" id="UP000321562"/>
    </source>
</evidence>
<evidence type="ECO:0000256" key="1">
    <source>
        <dbReference type="ARBA" id="ARBA00001913"/>
    </source>
</evidence>
<dbReference type="PROSITE" id="PS00330">
    <property type="entry name" value="HEMOLYSIN_CALCIUM"/>
    <property type="match status" value="8"/>
</dbReference>
<keyword evidence="6" id="KW-0800">Toxin</keyword>
<comment type="caution">
    <text evidence="11">The sequence shown here is derived from an EMBL/GenBank/DDBJ whole genome shotgun (WGS) entry which is preliminary data.</text>
</comment>
<dbReference type="InterPro" id="IPR018511">
    <property type="entry name" value="Hemolysin-typ_Ca-bd_CS"/>
</dbReference>
<dbReference type="GO" id="GO:0006508">
    <property type="term" value="P:proteolysis"/>
    <property type="evidence" value="ECO:0007669"/>
    <property type="project" value="InterPro"/>
</dbReference>
<dbReference type="SUPFAM" id="SSF51120">
    <property type="entry name" value="beta-Roll"/>
    <property type="match status" value="4"/>
</dbReference>
<keyword evidence="5" id="KW-0964">Secreted</keyword>